<comment type="caution">
    <text evidence="10">The sequence shown here is derived from an EMBL/GenBank/DDBJ whole genome shotgun (WGS) entry which is preliminary data.</text>
</comment>
<feature type="transmembrane region" description="Helical" evidence="8">
    <location>
        <begin position="341"/>
        <end position="362"/>
    </location>
</feature>
<evidence type="ECO:0000313" key="11">
    <source>
        <dbReference type="Proteomes" id="UP000193920"/>
    </source>
</evidence>
<dbReference type="PANTHER" id="PTHR30061">
    <property type="entry name" value="MALTOSE-BINDING PERIPLASMIC PROTEIN"/>
    <property type="match status" value="1"/>
</dbReference>
<feature type="transmembrane region" description="Helical" evidence="8">
    <location>
        <begin position="382"/>
        <end position="407"/>
    </location>
</feature>
<proteinExistence type="inferred from homology"/>
<comment type="similarity">
    <text evidence="2">Belongs to the bacterial solute-binding protein 1 family.</text>
</comment>
<comment type="subcellular location">
    <subcellularLocation>
        <location evidence="1">Membrane</location>
        <topology evidence="1">Multi-pass membrane protein</topology>
    </subcellularLocation>
</comment>
<sequence>MYSHRYSPYLLDLGIRLPSKHISLYSSGIASQTCKYNDKWIGLPVNYEFDAIYCNKKLLEKHKRNIPKTWDELLETGKYIRDNEEDTDGMFLYNGLFPVLYNNLYYYFIVLTLLLLIHKVLNQLGKKEGISGSTIGGTNIGINNSIPTNRKKLAVDALQYMTSLKVQKKLMLNGKLLSAINSLYDDPEVCQIIDCKLIKNIQPIARPSNITNNYDDYSMKFRKLMEEFLYENKSASETLMNIDNIVRIHHISIHSSTSHAGLHFQFLTIDFWIIILLGLILHLSIIFTHYGEVNKFKCKLRFIFISFGYSFILVPIFHKLISNFQKKGNLLNRIKDHKYMFLFAFLLYDILMTSLFIGVPYKVKINKINFGKNFLSCKNNNIFGKSIVSLVVLEKIIIMIFISFFIFAEWNVWVTAIEIRLITAAISVDIILYNLYIIANLININNLIANFLFPSIVLIYFTISNFIIIFGIKIIKFFRNNVSDIRFEEDEVENKTDVNSLTSRNEYSNMNHNSEISNNNTSKYYTNETFIKSNNDDIFDIKATSKIAE</sequence>
<dbReference type="EMBL" id="MCOG01000062">
    <property type="protein sequence ID" value="ORY60350.1"/>
    <property type="molecule type" value="Genomic_DNA"/>
</dbReference>
<evidence type="ECO:0000259" key="9">
    <source>
        <dbReference type="Pfam" id="PF00003"/>
    </source>
</evidence>
<evidence type="ECO:0000256" key="4">
    <source>
        <dbReference type="ARBA" id="ARBA00022692"/>
    </source>
</evidence>
<dbReference type="AlphaFoldDB" id="A0A1Y2DM67"/>
<dbReference type="SUPFAM" id="SSF53850">
    <property type="entry name" value="Periplasmic binding protein-like II"/>
    <property type="match status" value="1"/>
</dbReference>
<dbReference type="InterPro" id="IPR006059">
    <property type="entry name" value="SBP"/>
</dbReference>
<feature type="transmembrane region" description="Helical" evidence="8">
    <location>
        <begin position="271"/>
        <end position="290"/>
    </location>
</feature>
<dbReference type="PANTHER" id="PTHR30061:SF50">
    <property type="entry name" value="MALTOSE_MALTODEXTRIN-BINDING PERIPLASMIC PROTEIN"/>
    <property type="match status" value="1"/>
</dbReference>
<dbReference type="Pfam" id="PF00003">
    <property type="entry name" value="7tm_3"/>
    <property type="match status" value="1"/>
</dbReference>
<evidence type="ECO:0000256" key="5">
    <source>
        <dbReference type="ARBA" id="ARBA00022729"/>
    </source>
</evidence>
<evidence type="ECO:0000256" key="6">
    <source>
        <dbReference type="ARBA" id="ARBA00022989"/>
    </source>
</evidence>
<feature type="domain" description="G-protein coupled receptors family 3 profile" evidence="9">
    <location>
        <begin position="272"/>
        <end position="471"/>
    </location>
</feature>
<keyword evidence="5" id="KW-0732">Signal</keyword>
<keyword evidence="4 8" id="KW-0812">Transmembrane</keyword>
<evidence type="ECO:0000256" key="1">
    <source>
        <dbReference type="ARBA" id="ARBA00004141"/>
    </source>
</evidence>
<evidence type="ECO:0000256" key="2">
    <source>
        <dbReference type="ARBA" id="ARBA00008520"/>
    </source>
</evidence>
<feature type="transmembrane region" description="Helical" evidence="8">
    <location>
        <begin position="302"/>
        <end position="321"/>
    </location>
</feature>
<organism evidence="10 11">
    <name type="scientific">Neocallimastix californiae</name>
    <dbReference type="NCBI Taxonomy" id="1754190"/>
    <lineage>
        <taxon>Eukaryota</taxon>
        <taxon>Fungi</taxon>
        <taxon>Fungi incertae sedis</taxon>
        <taxon>Chytridiomycota</taxon>
        <taxon>Chytridiomycota incertae sedis</taxon>
        <taxon>Neocallimastigomycetes</taxon>
        <taxon>Neocallimastigales</taxon>
        <taxon>Neocallimastigaceae</taxon>
        <taxon>Neocallimastix</taxon>
    </lineage>
</organism>
<evidence type="ECO:0000256" key="8">
    <source>
        <dbReference type="SAM" id="Phobius"/>
    </source>
</evidence>
<keyword evidence="3" id="KW-0813">Transport</keyword>
<dbReference type="GO" id="GO:0042956">
    <property type="term" value="P:maltodextrin transmembrane transport"/>
    <property type="evidence" value="ECO:0007669"/>
    <property type="project" value="TreeGrafter"/>
</dbReference>
<feature type="transmembrane region" description="Helical" evidence="8">
    <location>
        <begin position="419"/>
        <end position="439"/>
    </location>
</feature>
<dbReference type="GO" id="GO:0004930">
    <property type="term" value="F:G protein-coupled receptor activity"/>
    <property type="evidence" value="ECO:0007669"/>
    <property type="project" value="InterPro"/>
</dbReference>
<keyword evidence="11" id="KW-1185">Reference proteome</keyword>
<feature type="transmembrane region" description="Helical" evidence="8">
    <location>
        <begin position="104"/>
        <end position="121"/>
    </location>
</feature>
<dbReference type="Pfam" id="PF01547">
    <property type="entry name" value="SBP_bac_1"/>
    <property type="match status" value="1"/>
</dbReference>
<keyword evidence="6 8" id="KW-1133">Transmembrane helix</keyword>
<dbReference type="Proteomes" id="UP000193920">
    <property type="component" value="Unassembled WGS sequence"/>
</dbReference>
<gene>
    <name evidence="10" type="ORF">LY90DRAFT_668742</name>
</gene>
<reference evidence="10 11" key="1">
    <citation type="submission" date="2016-08" db="EMBL/GenBank/DDBJ databases">
        <title>A Parts List for Fungal Cellulosomes Revealed by Comparative Genomics.</title>
        <authorList>
            <consortium name="DOE Joint Genome Institute"/>
            <person name="Haitjema C.H."/>
            <person name="Gilmore S.P."/>
            <person name="Henske J.K."/>
            <person name="Solomon K.V."/>
            <person name="De Groot R."/>
            <person name="Kuo A."/>
            <person name="Mondo S.J."/>
            <person name="Salamov A.A."/>
            <person name="Labutti K."/>
            <person name="Zhao Z."/>
            <person name="Chiniquy J."/>
            <person name="Barry K."/>
            <person name="Brewer H.M."/>
            <person name="Purvine S.O."/>
            <person name="Wright A.T."/>
            <person name="Boxma B."/>
            <person name="Van Alen T."/>
            <person name="Hackstein J.H."/>
            <person name="Baker S.E."/>
            <person name="Grigoriev I.V."/>
            <person name="O'Malley M.A."/>
        </authorList>
    </citation>
    <scope>NUCLEOTIDE SEQUENCE [LARGE SCALE GENOMIC DNA]</scope>
    <source>
        <strain evidence="10 11">G1</strain>
    </source>
</reference>
<name>A0A1Y2DM67_9FUNG</name>
<dbReference type="GO" id="GO:1901982">
    <property type="term" value="F:maltose binding"/>
    <property type="evidence" value="ECO:0007669"/>
    <property type="project" value="TreeGrafter"/>
</dbReference>
<evidence type="ECO:0000256" key="7">
    <source>
        <dbReference type="ARBA" id="ARBA00023136"/>
    </source>
</evidence>
<protein>
    <recommendedName>
        <fullName evidence="9">G-protein coupled receptors family 3 profile domain-containing protein</fullName>
    </recommendedName>
</protein>
<feature type="transmembrane region" description="Helical" evidence="8">
    <location>
        <begin position="451"/>
        <end position="472"/>
    </location>
</feature>
<dbReference type="InterPro" id="IPR017978">
    <property type="entry name" value="GPCR_3_C"/>
</dbReference>
<evidence type="ECO:0000313" key="10">
    <source>
        <dbReference type="EMBL" id="ORY60350.1"/>
    </source>
</evidence>
<dbReference type="GO" id="GO:0015768">
    <property type="term" value="P:maltose transport"/>
    <property type="evidence" value="ECO:0007669"/>
    <property type="project" value="TreeGrafter"/>
</dbReference>
<dbReference type="OrthoDB" id="2157358at2759"/>
<dbReference type="Gene3D" id="3.40.190.10">
    <property type="entry name" value="Periplasmic binding protein-like II"/>
    <property type="match status" value="3"/>
</dbReference>
<accession>A0A1Y2DM67</accession>
<keyword evidence="7 8" id="KW-0472">Membrane</keyword>
<dbReference type="GO" id="GO:0016020">
    <property type="term" value="C:membrane"/>
    <property type="evidence" value="ECO:0007669"/>
    <property type="project" value="UniProtKB-SubCell"/>
</dbReference>
<evidence type="ECO:0000256" key="3">
    <source>
        <dbReference type="ARBA" id="ARBA00022448"/>
    </source>
</evidence>